<feature type="transmembrane region" description="Helical" evidence="1">
    <location>
        <begin position="395"/>
        <end position="420"/>
    </location>
</feature>
<dbReference type="SUPFAM" id="SSF82714">
    <property type="entry name" value="Multidrug efflux transporter AcrB TolC docking domain, DN and DC subdomains"/>
    <property type="match status" value="2"/>
</dbReference>
<dbReference type="KEGG" id="apb:SAR116_0352"/>
<gene>
    <name evidence="2" type="ordered locus">SAR116_0352</name>
</gene>
<proteinExistence type="predicted"/>
<feature type="transmembrane region" description="Helical" evidence="1">
    <location>
        <begin position="440"/>
        <end position="460"/>
    </location>
</feature>
<dbReference type="Gene3D" id="3.30.2090.10">
    <property type="entry name" value="Multidrug efflux transporter AcrB TolC docking domain, DN and DC subdomains"/>
    <property type="match status" value="2"/>
</dbReference>
<dbReference type="eggNOG" id="COG0841">
    <property type="taxonomic scope" value="Bacteria"/>
</dbReference>
<accession>D5BQ97</accession>
<dbReference type="AlphaFoldDB" id="D5BQ97"/>
<dbReference type="GO" id="GO:0042910">
    <property type="term" value="F:xenobiotic transmembrane transporter activity"/>
    <property type="evidence" value="ECO:0007669"/>
    <property type="project" value="TreeGrafter"/>
</dbReference>
<dbReference type="Gene3D" id="1.20.1640.10">
    <property type="entry name" value="Multidrug efflux transporter AcrB transmembrane domain"/>
    <property type="match status" value="2"/>
</dbReference>
<evidence type="ECO:0000313" key="3">
    <source>
        <dbReference type="Proteomes" id="UP000007460"/>
    </source>
</evidence>
<keyword evidence="3" id="KW-1185">Reference proteome</keyword>
<feature type="transmembrane region" description="Helical" evidence="1">
    <location>
        <begin position="472"/>
        <end position="495"/>
    </location>
</feature>
<keyword evidence="2" id="KW-0436">Ligase</keyword>
<protein>
    <submittedName>
        <fullName evidence="2">Acriflavin resistance protein D</fullName>
        <ecNumber evidence="2">6.3.4.3</ecNumber>
    </submittedName>
</protein>
<feature type="transmembrane region" description="Helical" evidence="1">
    <location>
        <begin position="369"/>
        <end position="389"/>
    </location>
</feature>
<dbReference type="OrthoDB" id="9806532at2"/>
<dbReference type="InterPro" id="IPR001036">
    <property type="entry name" value="Acrflvin-R"/>
</dbReference>
<feature type="transmembrane region" description="Helical" evidence="1">
    <location>
        <begin position="932"/>
        <end position="953"/>
    </location>
</feature>
<dbReference type="GO" id="GO:0004329">
    <property type="term" value="F:formate-tetrahydrofolate ligase activity"/>
    <property type="evidence" value="ECO:0007669"/>
    <property type="project" value="UniProtKB-EC"/>
</dbReference>
<dbReference type="PRINTS" id="PR00702">
    <property type="entry name" value="ACRIFLAVINRP"/>
</dbReference>
<feature type="transmembrane region" description="Helical" evidence="1">
    <location>
        <begin position="982"/>
        <end position="1003"/>
    </location>
</feature>
<dbReference type="Gene3D" id="3.30.70.1320">
    <property type="entry name" value="Multidrug efflux transporter AcrB pore domain like"/>
    <property type="match status" value="1"/>
</dbReference>
<dbReference type="Proteomes" id="UP000007460">
    <property type="component" value="Chromosome"/>
</dbReference>
<dbReference type="HOGENOM" id="CLU_002755_1_2_5"/>
<dbReference type="STRING" id="488538.SAR116_0352"/>
<dbReference type="SUPFAM" id="SSF82866">
    <property type="entry name" value="Multidrug efflux transporter AcrB transmembrane domain"/>
    <property type="match status" value="2"/>
</dbReference>
<dbReference type="Gene3D" id="3.30.70.1430">
    <property type="entry name" value="Multidrug efflux transporter AcrB pore domain"/>
    <property type="match status" value="2"/>
</dbReference>
<dbReference type="EC" id="6.3.4.3" evidence="2"/>
<dbReference type="EMBL" id="CP001751">
    <property type="protein sequence ID" value="ADE38595.1"/>
    <property type="molecule type" value="Genomic_DNA"/>
</dbReference>
<evidence type="ECO:0000256" key="1">
    <source>
        <dbReference type="SAM" id="Phobius"/>
    </source>
</evidence>
<keyword evidence="1" id="KW-0472">Membrane</keyword>
<feature type="transmembrane region" description="Helical" evidence="1">
    <location>
        <begin position="902"/>
        <end position="926"/>
    </location>
</feature>
<dbReference type="Gene3D" id="3.30.70.1440">
    <property type="entry name" value="Multidrug efflux transporter AcrB pore domain"/>
    <property type="match status" value="1"/>
</dbReference>
<organism evidence="2 3">
    <name type="scientific">Puniceispirillum marinum (strain IMCC1322)</name>
    <dbReference type="NCBI Taxonomy" id="488538"/>
    <lineage>
        <taxon>Bacteria</taxon>
        <taxon>Pseudomonadati</taxon>
        <taxon>Pseudomonadota</taxon>
        <taxon>Alphaproteobacteria</taxon>
        <taxon>Candidatus Puniceispirillales</taxon>
        <taxon>Candidatus Puniceispirillaceae</taxon>
        <taxon>Candidatus Puniceispirillum</taxon>
    </lineage>
</organism>
<dbReference type="PANTHER" id="PTHR32063:SF0">
    <property type="entry name" value="SWARMING MOTILITY PROTEIN SWRC"/>
    <property type="match status" value="1"/>
</dbReference>
<reference evidence="2 3" key="1">
    <citation type="journal article" date="2010" name="J. Bacteriol.">
        <title>Complete genome sequence of "Candidatus Puniceispirillum marinum" IMCC1322, a representative of the SAR116 clade in the Alphaproteobacteria.</title>
        <authorList>
            <person name="Oh H.M."/>
            <person name="Kwon K.K."/>
            <person name="Kang I."/>
            <person name="Kang S.G."/>
            <person name="Lee J.H."/>
            <person name="Kim S.J."/>
            <person name="Cho J.C."/>
        </authorList>
    </citation>
    <scope>NUCLEOTIDE SEQUENCE [LARGE SCALE GENOMIC DNA]</scope>
    <source>
        <strain evidence="2 3">IMCC1322</strain>
    </source>
</reference>
<keyword evidence="1" id="KW-0812">Transmembrane</keyword>
<dbReference type="PANTHER" id="PTHR32063">
    <property type="match status" value="1"/>
</dbReference>
<dbReference type="Pfam" id="PF00873">
    <property type="entry name" value="ACR_tran"/>
    <property type="match status" value="1"/>
</dbReference>
<evidence type="ECO:0000313" key="2">
    <source>
        <dbReference type="EMBL" id="ADE38595.1"/>
    </source>
</evidence>
<keyword evidence="1" id="KW-1133">Transmembrane helix</keyword>
<dbReference type="SUPFAM" id="SSF82693">
    <property type="entry name" value="Multidrug efflux transporter AcrB pore domain, PN1, PN2, PC1 and PC2 subdomains"/>
    <property type="match status" value="2"/>
</dbReference>
<dbReference type="GO" id="GO:0005886">
    <property type="term" value="C:plasma membrane"/>
    <property type="evidence" value="ECO:0007669"/>
    <property type="project" value="TreeGrafter"/>
</dbReference>
<feature type="transmembrane region" description="Helical" evidence="1">
    <location>
        <begin position="1009"/>
        <end position="1033"/>
    </location>
</feature>
<name>D5BQ97_PUNMI</name>
<dbReference type="InterPro" id="IPR027463">
    <property type="entry name" value="AcrB_DN_DC_subdom"/>
</dbReference>
<feature type="transmembrane region" description="Helical" evidence="1">
    <location>
        <begin position="537"/>
        <end position="556"/>
    </location>
</feature>
<feature type="transmembrane region" description="Helical" evidence="1">
    <location>
        <begin position="346"/>
        <end position="362"/>
    </location>
</feature>
<feature type="transmembrane region" description="Helical" evidence="1">
    <location>
        <begin position="876"/>
        <end position="895"/>
    </location>
</feature>
<sequence>MGGLIKAAIERPVAVLALVLLAVLFGIVAIRDIPIQMSPDIEKPILEVRVNWPGASPEDIDREVVTRLEGELASLNGVEELQSRSSFGRTRITLTYNVKQDMDKALVLLLSRLSAVNDLPDDAQTPRVRTSNSDDSPIARLALVAKDDNEVNLETLGAFLETNIVDPLGRIEGVAEVGFNGGGRPEMRVIIDPDKLIQYKLTLTEVITALRSSSSMMSVGVITEGKRTYAVRTESENYTPDTAGRIVLRTDVSSSGTIVPILLSDVASVDLRVQKRTSFRRLNGKEAIIINALREQGTNVVTTMQRLREEIAVLNKTELSPRGLELNLVYDETKYIESAIDLVQQNIWIGGVLALFILLLFLRSLLPAAIIFAAIPVSIIGTFVAIAGLGLSINVISLAGLAFAVGMVVDASIVSLENIFRLRQRGMKAQNAAFLGARQVWAPILGSALTTVLVFVPILMLDLPVGQLFRDIAIAISVAVLISVVVSVTVIPALASRLLAGAGDKYERLFPIPGIDHAARFFSNLILRYVRVTVKRGYVGALVVVAILLSAGFASYRFAPQLDYLPDGNANFAFGRIIVPEGYSIDETLRIAEKMEAAARPLWEGNTEPGGPPAIERFFFVAYSGGAFAGASSVDPSRVSDLRMVLMRPIFDVPGARAFVRQASLFGRSVGGSRSIRVDISGNNRDDIMPIALALNNALEAKFTRREGNQLRAIPSLSSGAPQIRITPDLTALARAGVTVRELSAAVDIFNDGANVIEVPIEGELIDMVLSGKEAQNMSADALNTIPIVTRSGNIIRLEQLAKIDIVSAPGNINRLGGKQSLSLQLRPNESITLEDAVQQIETEILPKINDMARDAGVSISLRGAASAMDQTWKAMQSNVATAIVVIFLLMVILLRSFVMPLIILLAIPVAAAGGIGGLALLNLFVRQPLDMLTMLGFVILTGVVVNNAILLIEQTVLHLREEGMSPTDAILEATRNRIRPIFMSTLTSLFGLVPLVIFPGAGSELYRGIGVVVFGGLALSTLATLLIVPPLLGIALQTRLGRNTGQKIVIDV</sequence>
<dbReference type="RefSeq" id="WP_013045225.1">
    <property type="nucleotide sequence ID" value="NC_014010.1"/>
</dbReference>